<dbReference type="InterPro" id="IPR001509">
    <property type="entry name" value="Epimerase_deHydtase"/>
</dbReference>
<dbReference type="InterPro" id="IPR050177">
    <property type="entry name" value="Lipid_A_modif_metabolic_enz"/>
</dbReference>
<dbReference type="PANTHER" id="PTHR43245">
    <property type="entry name" value="BIFUNCTIONAL POLYMYXIN RESISTANCE PROTEIN ARNA"/>
    <property type="match status" value="1"/>
</dbReference>
<keyword evidence="3" id="KW-1185">Reference proteome</keyword>
<dbReference type="Pfam" id="PF01370">
    <property type="entry name" value="Epimerase"/>
    <property type="match status" value="1"/>
</dbReference>
<dbReference type="Proteomes" id="UP000546200">
    <property type="component" value="Unassembled WGS sequence"/>
</dbReference>
<dbReference type="EMBL" id="JACIJK010000003">
    <property type="protein sequence ID" value="MBB5714311.1"/>
    <property type="molecule type" value="Genomic_DNA"/>
</dbReference>
<evidence type="ECO:0000313" key="3">
    <source>
        <dbReference type="Proteomes" id="UP000546200"/>
    </source>
</evidence>
<dbReference type="SUPFAM" id="SSF51735">
    <property type="entry name" value="NAD(P)-binding Rossmann-fold domains"/>
    <property type="match status" value="1"/>
</dbReference>
<organism evidence="2 3">
    <name type="scientific">Sphingomonas aerophila</name>
    <dbReference type="NCBI Taxonomy" id="1344948"/>
    <lineage>
        <taxon>Bacteria</taxon>
        <taxon>Pseudomonadati</taxon>
        <taxon>Pseudomonadota</taxon>
        <taxon>Alphaproteobacteria</taxon>
        <taxon>Sphingomonadales</taxon>
        <taxon>Sphingomonadaceae</taxon>
        <taxon>Sphingomonas</taxon>
    </lineage>
</organism>
<dbReference type="Gene3D" id="3.40.50.720">
    <property type="entry name" value="NAD(P)-binding Rossmann-like Domain"/>
    <property type="match status" value="1"/>
</dbReference>
<feature type="domain" description="NAD-dependent epimerase/dehydratase" evidence="1">
    <location>
        <begin position="4"/>
        <end position="222"/>
    </location>
</feature>
<dbReference type="AlphaFoldDB" id="A0A7W9BCH2"/>
<proteinExistence type="predicted"/>
<reference evidence="2 3" key="1">
    <citation type="submission" date="2020-08" db="EMBL/GenBank/DDBJ databases">
        <title>Genomic Encyclopedia of Type Strains, Phase IV (KMG-IV): sequencing the most valuable type-strain genomes for metagenomic binning, comparative biology and taxonomic classification.</title>
        <authorList>
            <person name="Goeker M."/>
        </authorList>
    </citation>
    <scope>NUCLEOTIDE SEQUENCE [LARGE SCALE GENOMIC DNA]</scope>
    <source>
        <strain evidence="2 3">DSM 100044</strain>
    </source>
</reference>
<dbReference type="RefSeq" id="WP_184055517.1">
    <property type="nucleotide sequence ID" value="NZ_JACIJK010000003.1"/>
</dbReference>
<name>A0A7W9BCH2_9SPHN</name>
<evidence type="ECO:0000259" key="1">
    <source>
        <dbReference type="Pfam" id="PF01370"/>
    </source>
</evidence>
<gene>
    <name evidence="2" type="ORF">FHS94_001142</name>
</gene>
<evidence type="ECO:0000313" key="2">
    <source>
        <dbReference type="EMBL" id="MBB5714311.1"/>
    </source>
</evidence>
<dbReference type="InterPro" id="IPR036291">
    <property type="entry name" value="NAD(P)-bd_dom_sf"/>
</dbReference>
<accession>A0A7W9BCH2</accession>
<protein>
    <submittedName>
        <fullName evidence="2">Nucleoside-diphosphate-sugar epimerase</fullName>
    </submittedName>
</protein>
<sequence>MKHLITGGSGFIGNLVARRLRARGDEVRILDLWSDPSRPAEIEFIQGSITDPAIVGSAMKDVDVVHHGAALVAQTGAGRAYQAVNVEGSRIVAEAAARAGVAAVVDISSTSVYGMPPDGAITATTPEQPFEPYGRSKLAGERVIREVCGRAGIPLITIRPRVTLGAGRLGIFELLFQWIAQGRRVWMLGSGNNAMQFVHADDLIDFYMLALEAGRPGTYNVGTDRFGTLRGDLQALIDYAGSRSKLTSVPKAQAAAVLSLLYHIGLSPLVPWHYRTYDRPCHFDVAPLLGMGWRPRYSNVEMLRESYDWFCRQRGFATPGAMSPHRLPLKRGIFRLTAGAPGHASVHQQP</sequence>
<comment type="caution">
    <text evidence="2">The sequence shown here is derived from an EMBL/GenBank/DDBJ whole genome shotgun (WGS) entry which is preliminary data.</text>
</comment>